<dbReference type="AlphaFoldDB" id="A0A1X7VVT3"/>
<accession>A0A1X7VVT3</accession>
<name>A0A1X7VVT3_AMPQE</name>
<reference evidence="1" key="1">
    <citation type="submission" date="2017-05" db="UniProtKB">
        <authorList>
            <consortium name="EnsemblMetazoa"/>
        </authorList>
    </citation>
    <scope>IDENTIFICATION</scope>
</reference>
<dbReference type="EnsemblMetazoa" id="Aqu2.1.44452_001">
    <property type="protein sequence ID" value="Aqu2.1.44452_001"/>
    <property type="gene ID" value="Aqu2.1.44452"/>
</dbReference>
<protein>
    <submittedName>
        <fullName evidence="1">Uncharacterized protein</fullName>
    </submittedName>
</protein>
<proteinExistence type="predicted"/>
<sequence>KLKEINWLYRNVDDDSIDELSRNVIQVVSNTTCKILKKANNQDLEGLSDYTISNLYSKILTGSDISQYK</sequence>
<dbReference type="InParanoid" id="A0A1X7VVT3"/>
<organism evidence="1">
    <name type="scientific">Amphimedon queenslandica</name>
    <name type="common">Sponge</name>
    <dbReference type="NCBI Taxonomy" id="400682"/>
    <lineage>
        <taxon>Eukaryota</taxon>
        <taxon>Metazoa</taxon>
        <taxon>Porifera</taxon>
        <taxon>Demospongiae</taxon>
        <taxon>Heteroscleromorpha</taxon>
        <taxon>Haplosclerida</taxon>
        <taxon>Niphatidae</taxon>
        <taxon>Amphimedon</taxon>
    </lineage>
</organism>
<evidence type="ECO:0000313" key="1">
    <source>
        <dbReference type="EnsemblMetazoa" id="Aqu2.1.44452_001"/>
    </source>
</evidence>